<reference evidence="2 3" key="1">
    <citation type="submission" date="2021-06" db="EMBL/GenBank/DDBJ databases">
        <authorList>
            <person name="Sun Q."/>
            <person name="Li D."/>
        </authorList>
    </citation>
    <scope>NUCLEOTIDE SEQUENCE [LARGE SCALE GENOMIC DNA]</scope>
    <source>
        <strain evidence="2 3">MSJ-4</strain>
    </source>
</reference>
<keyword evidence="3" id="KW-1185">Reference proteome</keyword>
<evidence type="ECO:0000313" key="3">
    <source>
        <dbReference type="Proteomes" id="UP000736583"/>
    </source>
</evidence>
<evidence type="ECO:0000259" key="1">
    <source>
        <dbReference type="Pfam" id="PF04994"/>
    </source>
</evidence>
<accession>A0ABS6F4N8</accession>
<sequence>MERLSKMPNIGVTLEKKLIDAGISTPEDLKSLGSKEAFIRIKVIDNTACYNILCALEGAIQGIRWHNLSDVSKKDLKCFFQSFKL</sequence>
<dbReference type="PANTHER" id="PTHR36121:SF1">
    <property type="entry name" value="PROTEIN SXY"/>
    <property type="match status" value="1"/>
</dbReference>
<dbReference type="Proteomes" id="UP000736583">
    <property type="component" value="Unassembled WGS sequence"/>
</dbReference>
<gene>
    <name evidence="2" type="ORF">KQI89_13640</name>
</gene>
<dbReference type="EMBL" id="JAHLQL010000005">
    <property type="protein sequence ID" value="MBU5592790.1"/>
    <property type="molecule type" value="Genomic_DNA"/>
</dbReference>
<dbReference type="InterPro" id="IPR007077">
    <property type="entry name" value="TfoX_C"/>
</dbReference>
<feature type="domain" description="TfoX C-terminal" evidence="1">
    <location>
        <begin position="2"/>
        <end position="77"/>
    </location>
</feature>
<dbReference type="InterPro" id="IPR047525">
    <property type="entry name" value="TfoX-like"/>
</dbReference>
<evidence type="ECO:0000313" key="2">
    <source>
        <dbReference type="EMBL" id="MBU5592790.1"/>
    </source>
</evidence>
<proteinExistence type="predicted"/>
<organism evidence="2 3">
    <name type="scientific">Clostridium simiarum</name>
    <dbReference type="NCBI Taxonomy" id="2841506"/>
    <lineage>
        <taxon>Bacteria</taxon>
        <taxon>Bacillati</taxon>
        <taxon>Bacillota</taxon>
        <taxon>Clostridia</taxon>
        <taxon>Eubacteriales</taxon>
        <taxon>Clostridiaceae</taxon>
        <taxon>Clostridium</taxon>
    </lineage>
</organism>
<name>A0ABS6F4N8_9CLOT</name>
<dbReference type="PANTHER" id="PTHR36121">
    <property type="entry name" value="PROTEIN SXY"/>
    <property type="match status" value="1"/>
</dbReference>
<dbReference type="Pfam" id="PF04994">
    <property type="entry name" value="TfoX_C"/>
    <property type="match status" value="1"/>
</dbReference>
<protein>
    <submittedName>
        <fullName evidence="2">TfoX/Sxy family protein</fullName>
    </submittedName>
</protein>
<comment type="caution">
    <text evidence="2">The sequence shown here is derived from an EMBL/GenBank/DDBJ whole genome shotgun (WGS) entry which is preliminary data.</text>
</comment>